<organism evidence="4 5">
    <name type="scientific">Vibrio ponticus</name>
    <dbReference type="NCBI Taxonomy" id="265668"/>
    <lineage>
        <taxon>Bacteria</taxon>
        <taxon>Pseudomonadati</taxon>
        <taxon>Pseudomonadota</taxon>
        <taxon>Gammaproteobacteria</taxon>
        <taxon>Vibrionales</taxon>
        <taxon>Vibrionaceae</taxon>
        <taxon>Vibrio</taxon>
    </lineage>
</organism>
<evidence type="ECO:0000256" key="1">
    <source>
        <dbReference type="ARBA" id="ARBA00004533"/>
    </source>
</evidence>
<dbReference type="PANTHER" id="PTHR46663:SF2">
    <property type="entry name" value="GGDEF DOMAIN-CONTAINING PROTEIN"/>
    <property type="match status" value="1"/>
</dbReference>
<keyword evidence="2" id="KW-1133">Transmembrane helix</keyword>
<dbReference type="SUPFAM" id="SSF55073">
    <property type="entry name" value="Nucleotide cyclase"/>
    <property type="match status" value="1"/>
</dbReference>
<gene>
    <name evidence="4" type="ORF">BIY21_15025</name>
</gene>
<feature type="transmembrane region" description="Helical" evidence="2">
    <location>
        <begin position="339"/>
        <end position="359"/>
    </location>
</feature>
<reference evidence="4 5" key="1">
    <citation type="submission" date="2016-09" db="EMBL/GenBank/DDBJ databases">
        <title>Genomic Taxonomy of the Vibrionaceae.</title>
        <authorList>
            <person name="Gonzalez-Castillo A."/>
            <person name="Gomez-Gil B."/>
            <person name="Enciso-Ibarra K."/>
        </authorList>
    </citation>
    <scope>NUCLEOTIDE SEQUENCE [LARGE SCALE GENOMIC DNA]</scope>
    <source>
        <strain evidence="4 5">CAIM 1731</strain>
    </source>
</reference>
<proteinExistence type="predicted"/>
<keyword evidence="2" id="KW-0472">Membrane</keyword>
<name>A0ABX3FCG9_9VIBR</name>
<dbReference type="InterPro" id="IPR029151">
    <property type="entry name" value="Sensor-like_sf"/>
</dbReference>
<dbReference type="CDD" id="cd01949">
    <property type="entry name" value="GGDEF"/>
    <property type="match status" value="1"/>
</dbReference>
<evidence type="ECO:0000259" key="3">
    <source>
        <dbReference type="PROSITE" id="PS50887"/>
    </source>
</evidence>
<keyword evidence="2" id="KW-0812">Transmembrane</keyword>
<feature type="transmembrane region" description="Helical" evidence="2">
    <location>
        <begin position="9"/>
        <end position="30"/>
    </location>
</feature>
<dbReference type="EMBL" id="MJMI01000105">
    <property type="protein sequence ID" value="OLQ89589.1"/>
    <property type="molecule type" value="Genomic_DNA"/>
</dbReference>
<feature type="domain" description="GGDEF" evidence="3">
    <location>
        <begin position="402"/>
        <end position="536"/>
    </location>
</feature>
<keyword evidence="5" id="KW-1185">Reference proteome</keyword>
<dbReference type="Pfam" id="PF00990">
    <property type="entry name" value="GGDEF"/>
    <property type="match status" value="1"/>
</dbReference>
<dbReference type="InterPro" id="IPR052163">
    <property type="entry name" value="DGC-Regulatory_Protein"/>
</dbReference>
<dbReference type="PROSITE" id="PS50887">
    <property type="entry name" value="GGDEF"/>
    <property type="match status" value="1"/>
</dbReference>
<dbReference type="InterPro" id="IPR029787">
    <property type="entry name" value="Nucleotide_cyclase"/>
</dbReference>
<dbReference type="Pfam" id="PF21623">
    <property type="entry name" value="HK_sensor_dom_bact"/>
    <property type="match status" value="1"/>
</dbReference>
<dbReference type="PANTHER" id="PTHR46663">
    <property type="entry name" value="DIGUANYLATE CYCLASE DGCT-RELATED"/>
    <property type="match status" value="1"/>
</dbReference>
<dbReference type="InterPro" id="IPR048760">
    <property type="entry name" value="VP0354-like_sensor_dom"/>
</dbReference>
<dbReference type="Gene3D" id="3.30.70.270">
    <property type="match status" value="1"/>
</dbReference>
<evidence type="ECO:0000313" key="4">
    <source>
        <dbReference type="EMBL" id="OLQ89589.1"/>
    </source>
</evidence>
<accession>A0ABX3FCG9</accession>
<dbReference type="SUPFAM" id="SSF103190">
    <property type="entry name" value="Sensory domain-like"/>
    <property type="match status" value="2"/>
</dbReference>
<dbReference type="InterPro" id="IPR000160">
    <property type="entry name" value="GGDEF_dom"/>
</dbReference>
<evidence type="ECO:0000256" key="2">
    <source>
        <dbReference type="SAM" id="Phobius"/>
    </source>
</evidence>
<sequence length="543" mass="61735">MNSSDFKFFFTRFFVLFSAFILLFLGIFTYHSQQELASVKSNMKVEQSALLEGKKNYIEWVIGSVVKETALLADLLGQQKIYKTGTQLDEQTKNQLLQHTSNALLAMSQRKEIYDQIRYLDLEGNEIVRVNFYDGKAHLIAKDELQNKAHRYYFQKAMALGCNQVYVSPIDLNIEHGMIEEPHKPMIRMATPVVDEQGQKRGIVIINYLAKYLMDGLRLFNLDSGTNYMLINNSGYFLFNDERPDLEFAFMFEDKQDQTVYTRFPELAEQIKATVSGQLESETGIMTVESVGAIDRVNPYCFQDFHVSNNDTTSWKLVSYADFEKRIDVQHPTAFHGSMIQLGVLLSIVLALCIATYQLRLHRDDRRIHYLAHYDNLTGLYNRGAFQEKSLEAVKKANKEGNPLCLVFIDLDDFKAINDNYSHRGGDIALQHVAKAITSVYGEQAIIGRIGGDEFAVLLHQSLIFEQAQQYADELLDVVKRPFEVEPGIKIQLSTSIGGHYCQDSCCDSDDLIHKADIAMYQAKAAGKGCVVILDCIDDSNRN</sequence>
<dbReference type="Proteomes" id="UP000186206">
    <property type="component" value="Unassembled WGS sequence"/>
</dbReference>
<protein>
    <submittedName>
        <fullName evidence="4">Diguanylate cyclase</fullName>
    </submittedName>
</protein>
<dbReference type="NCBIfam" id="TIGR00254">
    <property type="entry name" value="GGDEF"/>
    <property type="match status" value="1"/>
</dbReference>
<dbReference type="Gene3D" id="3.30.450.20">
    <property type="entry name" value="PAS domain"/>
    <property type="match status" value="2"/>
</dbReference>
<evidence type="ECO:0000313" key="5">
    <source>
        <dbReference type="Proteomes" id="UP000186206"/>
    </source>
</evidence>
<dbReference type="InterPro" id="IPR043128">
    <property type="entry name" value="Rev_trsase/Diguanyl_cyclase"/>
</dbReference>
<comment type="subcellular location">
    <subcellularLocation>
        <location evidence="1">Cell inner membrane</location>
    </subcellularLocation>
</comment>
<dbReference type="SMART" id="SM00267">
    <property type="entry name" value="GGDEF"/>
    <property type="match status" value="1"/>
</dbReference>
<comment type="caution">
    <text evidence="4">The sequence shown here is derived from an EMBL/GenBank/DDBJ whole genome shotgun (WGS) entry which is preliminary data.</text>
</comment>